<name>A0A2K8U5S4_9GAMM</name>
<evidence type="ECO:0008006" key="11">
    <source>
        <dbReference type="Google" id="ProtNLM"/>
    </source>
</evidence>
<keyword evidence="10" id="KW-1185">Reference proteome</keyword>
<accession>A0A2K8U5S4</accession>
<feature type="transmembrane region" description="Helical" evidence="8">
    <location>
        <begin position="72"/>
        <end position="89"/>
    </location>
</feature>
<feature type="transmembrane region" description="Helical" evidence="8">
    <location>
        <begin position="166"/>
        <end position="188"/>
    </location>
</feature>
<evidence type="ECO:0000313" key="9">
    <source>
        <dbReference type="EMBL" id="AUB80749.1"/>
    </source>
</evidence>
<dbReference type="PANTHER" id="PTHR33908">
    <property type="entry name" value="MANNOSYLTRANSFERASE YKCB-RELATED"/>
    <property type="match status" value="1"/>
</dbReference>
<comment type="subcellular location">
    <subcellularLocation>
        <location evidence="1">Cell membrane</location>
        <topology evidence="1">Multi-pass membrane protein</topology>
    </subcellularLocation>
</comment>
<keyword evidence="2" id="KW-1003">Cell membrane</keyword>
<organism evidence="9 10">
    <name type="scientific">Candidatus Thiodictyon syntrophicum</name>
    <dbReference type="NCBI Taxonomy" id="1166950"/>
    <lineage>
        <taxon>Bacteria</taxon>
        <taxon>Pseudomonadati</taxon>
        <taxon>Pseudomonadota</taxon>
        <taxon>Gammaproteobacteria</taxon>
        <taxon>Chromatiales</taxon>
        <taxon>Chromatiaceae</taxon>
        <taxon>Thiodictyon</taxon>
    </lineage>
</organism>
<feature type="transmembrane region" description="Helical" evidence="8">
    <location>
        <begin position="388"/>
        <end position="409"/>
    </location>
</feature>
<dbReference type="Proteomes" id="UP000232638">
    <property type="component" value="Chromosome"/>
</dbReference>
<gene>
    <name evidence="9" type="ORF">THSYN_07150</name>
</gene>
<evidence type="ECO:0000313" key="10">
    <source>
        <dbReference type="Proteomes" id="UP000232638"/>
    </source>
</evidence>
<keyword evidence="4" id="KW-0808">Transferase</keyword>
<evidence type="ECO:0000256" key="1">
    <source>
        <dbReference type="ARBA" id="ARBA00004651"/>
    </source>
</evidence>
<evidence type="ECO:0000256" key="2">
    <source>
        <dbReference type="ARBA" id="ARBA00022475"/>
    </source>
</evidence>
<feature type="transmembrane region" description="Helical" evidence="8">
    <location>
        <begin position="440"/>
        <end position="463"/>
    </location>
</feature>
<reference evidence="9 10" key="1">
    <citation type="submission" date="2017-03" db="EMBL/GenBank/DDBJ databases">
        <title>Complete genome sequence of Candidatus 'Thiodictyon syntrophicum' sp. nov. strain Cad16T, a photolithoautotroph purple sulfur bacterium isolated from an alpine meromictic lake.</title>
        <authorList>
            <person name="Luedin S.M."/>
            <person name="Pothier J.F."/>
            <person name="Danza F."/>
            <person name="Storelli N."/>
            <person name="Wittwer M."/>
            <person name="Tonolla M."/>
        </authorList>
    </citation>
    <scope>NUCLEOTIDE SEQUENCE [LARGE SCALE GENOMIC DNA]</scope>
    <source>
        <strain evidence="9 10">Cad16T</strain>
    </source>
</reference>
<feature type="transmembrane region" description="Helical" evidence="8">
    <location>
        <begin position="416"/>
        <end position="434"/>
    </location>
</feature>
<dbReference type="GO" id="GO:0005886">
    <property type="term" value="C:plasma membrane"/>
    <property type="evidence" value="ECO:0007669"/>
    <property type="project" value="UniProtKB-SubCell"/>
</dbReference>
<keyword evidence="7 8" id="KW-0472">Membrane</keyword>
<sequence length="468" mass="52108">MAYNLYANGILSLDSQAPFKASNLREPLPPFVTALFIALYPDLGPQLARDGVLEDHGIAHGEGARCVKQVNVIWILLGLSGCWVLAYSVCGSHRVAMLVVVAAYLFFFSVRTTNDPLNIRVFNDSLYTEVPAAVLMLWTGMTMVWLTRSSRVLPPALSGLLLGLLALTKAAFLFVFAALLPLLIAYYVVVRRDLKAPTRWGSIALFCIGFIIVVLPWMARNQVQLDRFEIAERGGLTLYVRALKDQMTSDEAVGANWYWGPRLYQRLVRGTPLGASDGDFAVGGRFERVNRYRLGGDKEAALAGKPEGAVSFYWHARAVNIAWVKRFEAMGLPDPKHAADGVVQRQAERMIFDAPGRHLAMTPLFLWRGIWCFREDPLPYQLWGYQAYAVNVINAFAYLSLLCVFGYAVAHRRYDLLAMTVVPLAMLGFYALLSHNIPRYAAPAIPIMLVSLALIVCGAFSHWTKQRG</sequence>
<dbReference type="GO" id="GO:0016763">
    <property type="term" value="F:pentosyltransferase activity"/>
    <property type="evidence" value="ECO:0007669"/>
    <property type="project" value="TreeGrafter"/>
</dbReference>
<evidence type="ECO:0000256" key="7">
    <source>
        <dbReference type="ARBA" id="ARBA00023136"/>
    </source>
</evidence>
<dbReference type="PANTHER" id="PTHR33908:SF11">
    <property type="entry name" value="MEMBRANE PROTEIN"/>
    <property type="match status" value="1"/>
</dbReference>
<feature type="transmembrane region" description="Helical" evidence="8">
    <location>
        <begin position="126"/>
        <end position="146"/>
    </location>
</feature>
<evidence type="ECO:0000256" key="3">
    <source>
        <dbReference type="ARBA" id="ARBA00022676"/>
    </source>
</evidence>
<evidence type="ECO:0000256" key="8">
    <source>
        <dbReference type="SAM" id="Phobius"/>
    </source>
</evidence>
<evidence type="ECO:0000256" key="6">
    <source>
        <dbReference type="ARBA" id="ARBA00022989"/>
    </source>
</evidence>
<proteinExistence type="predicted"/>
<dbReference type="AlphaFoldDB" id="A0A2K8U5S4"/>
<keyword evidence="3" id="KW-0328">Glycosyltransferase</keyword>
<protein>
    <recommendedName>
        <fullName evidence="11">Glycosyltransferase RgtA/B/C/D-like domain-containing protein</fullName>
    </recommendedName>
</protein>
<keyword evidence="5 8" id="KW-0812">Transmembrane</keyword>
<dbReference type="EMBL" id="CP020370">
    <property type="protein sequence ID" value="AUB80749.1"/>
    <property type="molecule type" value="Genomic_DNA"/>
</dbReference>
<dbReference type="InterPro" id="IPR050297">
    <property type="entry name" value="LipidA_mod_glycosyltrf_83"/>
</dbReference>
<keyword evidence="6 8" id="KW-1133">Transmembrane helix</keyword>
<evidence type="ECO:0000256" key="5">
    <source>
        <dbReference type="ARBA" id="ARBA00022692"/>
    </source>
</evidence>
<dbReference type="GO" id="GO:0009103">
    <property type="term" value="P:lipopolysaccharide biosynthetic process"/>
    <property type="evidence" value="ECO:0007669"/>
    <property type="project" value="UniProtKB-ARBA"/>
</dbReference>
<dbReference type="KEGG" id="tsy:THSYN_07150"/>
<feature type="transmembrane region" description="Helical" evidence="8">
    <location>
        <begin position="200"/>
        <end position="219"/>
    </location>
</feature>
<feature type="transmembrane region" description="Helical" evidence="8">
    <location>
        <begin position="95"/>
        <end position="114"/>
    </location>
</feature>
<evidence type="ECO:0000256" key="4">
    <source>
        <dbReference type="ARBA" id="ARBA00022679"/>
    </source>
</evidence>